<dbReference type="eggNOG" id="ENOG5031EUD">
    <property type="taxonomic scope" value="Bacteria"/>
</dbReference>
<dbReference type="OrthoDB" id="978748at2"/>
<dbReference type="Proteomes" id="UP000006073">
    <property type="component" value="Unassembled WGS sequence"/>
</dbReference>
<gene>
    <name evidence="1" type="ORF">A33Q_1232</name>
</gene>
<dbReference type="AlphaFoldDB" id="S2E8H8"/>
<reference evidence="1 2" key="1">
    <citation type="journal article" date="2013" name="Genome Announc.">
        <title>Draft Genome Sequence of Indibacter alkaliphilus Strain LW1T, Isolated from Lonar Lake, a Haloalkaline Lake in the Buldana District of Maharashtra, India.</title>
        <authorList>
            <person name="Singh A."/>
            <person name="Kumar Jangir P."/>
            <person name="Sharma R."/>
            <person name="Singh A."/>
            <person name="Kumar Pinnaka A."/>
            <person name="Shivaji S."/>
        </authorList>
    </citation>
    <scope>NUCLEOTIDE SEQUENCE [LARGE SCALE GENOMIC DNA]</scope>
    <source>
        <strain evidence="2">CCUG 57479 / KCTC 22604 / LW1</strain>
    </source>
</reference>
<dbReference type="EMBL" id="ALWO02000023">
    <property type="protein sequence ID" value="EOZ98578.1"/>
    <property type="molecule type" value="Genomic_DNA"/>
</dbReference>
<comment type="caution">
    <text evidence="1">The sequence shown here is derived from an EMBL/GenBank/DDBJ whole genome shotgun (WGS) entry which is preliminary data.</text>
</comment>
<evidence type="ECO:0000313" key="1">
    <source>
        <dbReference type="EMBL" id="EOZ98578.1"/>
    </source>
</evidence>
<dbReference type="RefSeq" id="WP_009032548.1">
    <property type="nucleotide sequence ID" value="NZ_ALWO02000023.1"/>
</dbReference>
<accession>S2E8H8</accession>
<proteinExistence type="predicted"/>
<protein>
    <submittedName>
        <fullName evidence="1">Uncharacterized protein</fullName>
    </submittedName>
</protein>
<sequence>MQIPSLAEIKRELKLLNENELIDVVLDLAKYSRENKAYLFFRLFEKENPRIYVDMVKDDLDLNFMNANTRNYHVAKKSAQTIRRKLNKNLKLTKDKTAQIELIIHFCKQMKAYGYLQYGHPVIENLFKVQIGKAEKLISGLHEDLQYDFQLMLEDLS</sequence>
<name>S2E8H8_INDAL</name>
<organism evidence="1 2">
    <name type="scientific">Indibacter alkaliphilus (strain CCUG 57479 / KCTC 22604 / LW1)</name>
    <dbReference type="NCBI Taxonomy" id="1189612"/>
    <lineage>
        <taxon>Bacteria</taxon>
        <taxon>Pseudomonadati</taxon>
        <taxon>Bacteroidota</taxon>
        <taxon>Cytophagia</taxon>
        <taxon>Cytophagales</taxon>
        <taxon>Cyclobacteriaceae</taxon>
    </lineage>
</organism>
<dbReference type="STRING" id="1189612.A33Q_1232"/>
<keyword evidence="2" id="KW-1185">Reference proteome</keyword>
<evidence type="ECO:0000313" key="2">
    <source>
        <dbReference type="Proteomes" id="UP000006073"/>
    </source>
</evidence>